<dbReference type="Proteomes" id="UP000551353">
    <property type="component" value="Unassembled WGS sequence"/>
</dbReference>
<dbReference type="EMBL" id="JACIFX010000001">
    <property type="protein sequence ID" value="MBB4226293.1"/>
    <property type="molecule type" value="Genomic_DNA"/>
</dbReference>
<sequence>MLLGLTLASQSKLSLEPEANGPLRLDLGRALSSLGDGKDLKLLITYIDYVSNSFAH</sequence>
<evidence type="ECO:0000313" key="1">
    <source>
        <dbReference type="EMBL" id="MBB4226293.1"/>
    </source>
</evidence>
<proteinExistence type="predicted"/>
<organism evidence="1 2">
    <name type="scientific">Rhizobium mongolense</name>
    <dbReference type="NCBI Taxonomy" id="57676"/>
    <lineage>
        <taxon>Bacteria</taxon>
        <taxon>Pseudomonadati</taxon>
        <taxon>Pseudomonadota</taxon>
        <taxon>Alphaproteobacteria</taxon>
        <taxon>Hyphomicrobiales</taxon>
        <taxon>Rhizobiaceae</taxon>
        <taxon>Rhizobium/Agrobacterium group</taxon>
        <taxon>Rhizobium</taxon>
    </lineage>
</organism>
<name>A0ABR6IF69_9HYPH</name>
<evidence type="ECO:0000313" key="2">
    <source>
        <dbReference type="Proteomes" id="UP000551353"/>
    </source>
</evidence>
<comment type="caution">
    <text evidence="1">The sequence shown here is derived from an EMBL/GenBank/DDBJ whole genome shotgun (WGS) entry which is preliminary data.</text>
</comment>
<protein>
    <submittedName>
        <fullName evidence="1">Uncharacterized protein</fullName>
    </submittedName>
</protein>
<keyword evidence="2" id="KW-1185">Reference proteome</keyword>
<accession>A0ABR6IF69</accession>
<reference evidence="1 2" key="1">
    <citation type="submission" date="2020-08" db="EMBL/GenBank/DDBJ databases">
        <title>Genomic Encyclopedia of Type Strains, Phase IV (KMG-V): Genome sequencing to study the core and pangenomes of soil and plant-associated prokaryotes.</title>
        <authorList>
            <person name="Whitman W."/>
        </authorList>
    </citation>
    <scope>NUCLEOTIDE SEQUENCE [LARGE SCALE GENOMIC DNA]</scope>
    <source>
        <strain evidence="1 2">SEMIA 4087</strain>
    </source>
</reference>
<gene>
    <name evidence="1" type="ORF">GGD56_000113</name>
</gene>